<evidence type="ECO:0000256" key="1">
    <source>
        <dbReference type="ARBA" id="ARBA00022598"/>
    </source>
</evidence>
<keyword evidence="5" id="KW-0614">Plasmid</keyword>
<dbReference type="KEGG" id="esj:SJ05684_b42900"/>
<gene>
    <name evidence="5" type="ORF">SJ05684_b42900</name>
</gene>
<protein>
    <submittedName>
        <fullName evidence="5">Benzoate-CoA ligase</fullName>
    </submittedName>
</protein>
<evidence type="ECO:0000313" key="6">
    <source>
        <dbReference type="Proteomes" id="UP000217211"/>
    </source>
</evidence>
<dbReference type="NCBIfam" id="TIGR02262">
    <property type="entry name" value="benz_CoA_lig"/>
    <property type="match status" value="1"/>
</dbReference>
<name>A0A249PHQ1_9HYPH</name>
<keyword evidence="1 5" id="KW-0436">Ligase</keyword>
<dbReference type="InterPro" id="IPR036188">
    <property type="entry name" value="FAD/NAD-bd_sf"/>
</dbReference>
<dbReference type="Proteomes" id="UP000217211">
    <property type="component" value="Plasmid pSJ05684b"/>
</dbReference>
<evidence type="ECO:0000259" key="2">
    <source>
        <dbReference type="Pfam" id="PF00501"/>
    </source>
</evidence>
<dbReference type="Gene3D" id="3.30.300.30">
    <property type="match status" value="1"/>
</dbReference>
<dbReference type="PANTHER" id="PTHR43352">
    <property type="entry name" value="ACETYL-COA SYNTHETASE"/>
    <property type="match status" value="1"/>
</dbReference>
<dbReference type="STRING" id="716928.GCA_000261485_03898"/>
<dbReference type="InterPro" id="IPR000873">
    <property type="entry name" value="AMP-dep_synth/lig_dom"/>
</dbReference>
<reference evidence="5 6" key="1">
    <citation type="submission" date="2017-08" db="EMBL/GenBank/DDBJ databases">
        <title>Multipartite genome sequences of Sinorhizobium species nodulating soybeans.</title>
        <authorList>
            <person name="Tian C.F."/>
        </authorList>
    </citation>
    <scope>NUCLEOTIDE SEQUENCE [LARGE SCALE GENOMIC DNA]</scope>
    <source>
        <strain evidence="5 6">CCBAU 05684</strain>
        <plasmid evidence="6">psj05684b</plasmid>
    </source>
</reference>
<dbReference type="GO" id="GO:0016405">
    <property type="term" value="F:CoA-ligase activity"/>
    <property type="evidence" value="ECO:0007669"/>
    <property type="project" value="InterPro"/>
</dbReference>
<evidence type="ECO:0000313" key="5">
    <source>
        <dbReference type="EMBL" id="ASY65272.1"/>
    </source>
</evidence>
<dbReference type="GO" id="GO:0071949">
    <property type="term" value="F:FAD binding"/>
    <property type="evidence" value="ECO:0007669"/>
    <property type="project" value="InterPro"/>
</dbReference>
<keyword evidence="6" id="KW-1185">Reference proteome</keyword>
<feature type="domain" description="AMP-binding enzyme C-terminal" evidence="4">
    <location>
        <begin position="822"/>
        <end position="900"/>
    </location>
</feature>
<organism evidence="5 6">
    <name type="scientific">Sinorhizobium sojae CCBAU 05684</name>
    <dbReference type="NCBI Taxonomy" id="716928"/>
    <lineage>
        <taxon>Bacteria</taxon>
        <taxon>Pseudomonadati</taxon>
        <taxon>Pseudomonadota</taxon>
        <taxon>Alphaproteobacteria</taxon>
        <taxon>Hyphomicrobiales</taxon>
        <taxon>Rhizobiaceae</taxon>
        <taxon>Sinorhizobium/Ensifer group</taxon>
        <taxon>Sinorhizobium</taxon>
    </lineage>
</organism>
<evidence type="ECO:0000259" key="3">
    <source>
        <dbReference type="Pfam" id="PF01494"/>
    </source>
</evidence>
<dbReference type="RefSeq" id="WP_034857155.1">
    <property type="nucleotide sequence ID" value="NZ_CP023068.1"/>
</dbReference>
<dbReference type="AlphaFoldDB" id="A0A249PHQ1"/>
<dbReference type="Gene3D" id="3.30.9.20">
    <property type="match status" value="1"/>
</dbReference>
<dbReference type="SUPFAM" id="SSF51905">
    <property type="entry name" value="FAD/NAD(P)-binding domain"/>
    <property type="match status" value="1"/>
</dbReference>
<geneLocation type="plasmid" evidence="6">
    <name>psj05684b</name>
</geneLocation>
<dbReference type="Pfam" id="PF13193">
    <property type="entry name" value="AMP-binding_C"/>
    <property type="match status" value="1"/>
</dbReference>
<dbReference type="Pfam" id="PF01494">
    <property type="entry name" value="FAD_binding_3"/>
    <property type="match status" value="1"/>
</dbReference>
<dbReference type="PRINTS" id="PR00420">
    <property type="entry name" value="RNGMNOXGNASE"/>
</dbReference>
<dbReference type="Pfam" id="PF00501">
    <property type="entry name" value="AMP-binding"/>
    <property type="match status" value="1"/>
</dbReference>
<dbReference type="eggNOG" id="COG0365">
    <property type="taxonomic scope" value="Bacteria"/>
</dbReference>
<dbReference type="InterPro" id="IPR042099">
    <property type="entry name" value="ANL_N_sf"/>
</dbReference>
<dbReference type="InterPro" id="IPR002938">
    <property type="entry name" value="FAD-bd"/>
</dbReference>
<dbReference type="GO" id="GO:0016878">
    <property type="term" value="F:acid-thiol ligase activity"/>
    <property type="evidence" value="ECO:0007669"/>
    <property type="project" value="TreeGrafter"/>
</dbReference>
<evidence type="ECO:0000259" key="4">
    <source>
        <dbReference type="Pfam" id="PF13193"/>
    </source>
</evidence>
<dbReference type="SUPFAM" id="SSF56801">
    <property type="entry name" value="Acetyl-CoA synthetase-like"/>
    <property type="match status" value="1"/>
</dbReference>
<proteinExistence type="predicted"/>
<dbReference type="EMBL" id="CP023068">
    <property type="protein sequence ID" value="ASY65272.1"/>
    <property type="molecule type" value="Genomic_DNA"/>
</dbReference>
<dbReference type="OrthoDB" id="9803968at2"/>
<feature type="domain" description="FAD-binding" evidence="3">
    <location>
        <begin position="9"/>
        <end position="323"/>
    </location>
</feature>
<sequence length="914" mass="100245">MVRLSSIEILGGGPAGLYAAILLRRILPEARVRVTEQNPKGATFGFGVVFSDQALDFLKADDPETHDLVTPLMERWRNMTLNLPAGQVILDGVGFASVGRLELIEILRKRAEAVGVEMRFSHTVTALDGLQADLIIGADGLNSLVRRSREAEFAPVLEHFSNRFAWFGTERPFDTLTQTFVETGKGALNAHHYRFASNRSTFIVECDEATFGAYGFADMDETQSARLCETIFADVLEGAPLITNKSMWRQFPRLWCQNWVAGRHVLLGDAAHTAHFSIGSGTRLAMEDAIALVRSLGKHDDVDEALAAYQAERQPVARKIVDAANTSANWYESFAAKMALPPVDFAFDYLTRSGRMDMERLRKIAPGFMARYEAEKAAEGSALADPVKDDAPGATEIGFEKAAHPNCSIILWDNLARNPDKPAVIGPAGTLTYAEMVAEAARWGNALIAAGLKRGERIPFFLDDTPAYPAAFFGAVRAGFVPVLLNIQTTPDVLNFFLQDTGARVALCEASLADRFGPETLKGTALERVVIANGTADGAGRIAAADFLAGQPQTLDCADTGADDMAFWMYSSGSTGRPKGIVHLHHDMAYTQASFGEHVLKLRPDDICFSVPKIFFAYGFGNAITFPFSIGATTLLLPGQPRPNAVLDAIEGFRPTVLFGLPTLYTALARAEGVAARDLSCLRQSMSAAEILSQEIYDSWKALTGHGPTEGLGSTEMLHIYLSNSLDDHRIGSAGARVPGYEVRLETPEGKPAGPGEEGVMFVRGHSSAPCYWNRPDKTRDTMRGDWLYTGDRFIEKDGCYYFQGRADELIKVSGQWVWPLEVERCLNEHPDVHECAVMAHQMADRRMTLRAVVRLRDGKAGSEEQSEALRAYVKSRLQPYKYPRIVEYAADLPKTGTGKIDRQALLRVKEESL</sequence>
<dbReference type="Gene3D" id="3.40.50.12780">
    <property type="entry name" value="N-terminal domain of ligase-like"/>
    <property type="match status" value="1"/>
</dbReference>
<accession>A0A249PHQ1</accession>
<dbReference type="InterPro" id="IPR011957">
    <property type="entry name" value="Benz_CoA_lig"/>
</dbReference>
<dbReference type="PANTHER" id="PTHR43352:SF1">
    <property type="entry name" value="ANTHRANILATE--COA LIGASE"/>
    <property type="match status" value="1"/>
</dbReference>
<dbReference type="InterPro" id="IPR025110">
    <property type="entry name" value="AMP-bd_C"/>
</dbReference>
<dbReference type="Gene3D" id="3.50.50.60">
    <property type="entry name" value="FAD/NAD(P)-binding domain"/>
    <property type="match status" value="1"/>
</dbReference>
<dbReference type="eggNOG" id="COG0654">
    <property type="taxonomic scope" value="Bacteria"/>
</dbReference>
<dbReference type="GO" id="GO:0044550">
    <property type="term" value="P:secondary metabolite biosynthetic process"/>
    <property type="evidence" value="ECO:0007669"/>
    <property type="project" value="TreeGrafter"/>
</dbReference>
<feature type="domain" description="AMP-dependent synthetase/ligase" evidence="2">
    <location>
        <begin position="413"/>
        <end position="773"/>
    </location>
</feature>
<dbReference type="InterPro" id="IPR045851">
    <property type="entry name" value="AMP-bd_C_sf"/>
</dbReference>
<dbReference type="GO" id="GO:0005524">
    <property type="term" value="F:ATP binding"/>
    <property type="evidence" value="ECO:0007669"/>
    <property type="project" value="InterPro"/>
</dbReference>